<sequence>MFFFCRYRFYIGAKRLWLVKLVLSSYFSLRGFLLGHHRPARRHRHNRDWQKPKTPQPQPTPKPRPRPNKGISVVWNQINKTGKTNKTQCLE</sequence>
<dbReference type="AlphaFoldDB" id="A0A2M4B0Z2"/>
<dbReference type="EMBL" id="GGFK01013393">
    <property type="protein sequence ID" value="MBW46714.1"/>
    <property type="molecule type" value="Transcribed_RNA"/>
</dbReference>
<protein>
    <submittedName>
        <fullName evidence="2">Putative secreted protein</fullName>
    </submittedName>
</protein>
<accession>A0A2M4B0Z2</accession>
<proteinExistence type="predicted"/>
<evidence type="ECO:0000313" key="2">
    <source>
        <dbReference type="EMBL" id="MBW46714.1"/>
    </source>
</evidence>
<evidence type="ECO:0000256" key="1">
    <source>
        <dbReference type="SAM" id="MobiDB-lite"/>
    </source>
</evidence>
<reference evidence="2" key="1">
    <citation type="submission" date="2018-01" db="EMBL/GenBank/DDBJ databases">
        <title>An insight into the sialome of Amazonian anophelines.</title>
        <authorList>
            <person name="Ribeiro J.M."/>
            <person name="Scarpassa V."/>
            <person name="Calvo E."/>
        </authorList>
    </citation>
    <scope>NUCLEOTIDE SEQUENCE</scope>
    <source>
        <tissue evidence="2">Salivary glands</tissue>
    </source>
</reference>
<name>A0A2M4B0Z2_9DIPT</name>
<organism evidence="2">
    <name type="scientific">Anopheles triannulatus</name>
    <dbReference type="NCBI Taxonomy" id="58253"/>
    <lineage>
        <taxon>Eukaryota</taxon>
        <taxon>Metazoa</taxon>
        <taxon>Ecdysozoa</taxon>
        <taxon>Arthropoda</taxon>
        <taxon>Hexapoda</taxon>
        <taxon>Insecta</taxon>
        <taxon>Pterygota</taxon>
        <taxon>Neoptera</taxon>
        <taxon>Endopterygota</taxon>
        <taxon>Diptera</taxon>
        <taxon>Nematocera</taxon>
        <taxon>Culicoidea</taxon>
        <taxon>Culicidae</taxon>
        <taxon>Anophelinae</taxon>
        <taxon>Anopheles</taxon>
    </lineage>
</organism>
<feature type="region of interest" description="Disordered" evidence="1">
    <location>
        <begin position="39"/>
        <end position="91"/>
    </location>
</feature>
<feature type="compositionally biased region" description="Polar residues" evidence="1">
    <location>
        <begin position="74"/>
        <end position="91"/>
    </location>
</feature>